<sequence length="1257" mass="141155">MLSWRLQTGSEKAELQELNARLYDYVCRVRELERENLLLEEELRSRLSREDRWAEDQALYAEEARSLRQQLDELNWSTALAEGERDALRRELLELQREGVEAGTARSRLDAELGAQRRELEEALGARAALEALLGRLETERRDLDAAHERQVRDLRARAASLTMHFRARATSPVAPPPRLRDVQDSYALLVAESWRESVQLYEDEVRELEQALRRGQESRLQAEDEARLCAQEADALRNQALELEQLRARLEDELLRMREEYGMQAEERQRVIDSLEDEKEALTLAMADRLRDYQELLQVKTGLSLEVATYRALLEGESNPEILIWTENIENVPQEPRNTSYRYTNSVLQRKNEKNLFPRRKTPWAAVNHSSAAYSNWPGHLDSQTTTGSAARRGFLTSRHSSSATTSWQQKPLEKTISSQANLRPVTPIHGFLRNTDAQVKTFPHRSKVEGTGDTHTQRATESIITRESYRGHQGHVAAGAVNSTPSNERTVILGKKLEVRATKEQERDRSGVIRIKPEEKMFDSKEKASEERNLRWEELTKLDRDARKRESQHLRDEAREKEALKERSVKEREVPISLEVSRGSRAEVSTIHLQSPGRKDVSHSRGREEETKETKFQLDTQDTASSLQSDPTTETIAESIVTTILKQFTQSPGAEEDATSFPDTKVTYVDRKEFPGDGKTKTEIVVESKLTEDVDVSDEAGLDYLLSKDVKEVGLKGKSTETMIGEMINLGLKGREGRAKVVNVEIVEEPMSYIGGGKIEFSTPFQVEEVDDVSPSPKGFVEEEDGEGETHMAFSMRSHQTNQPQGNIPHVEEVTEAGDSEGEQSYFVSTPDEYPGGHDREDDGSVYGQIHIEEESTIRYSWQDEIAQGTWRRKMRGDVGGEKHVKVLEVPVPSLGGAIGSAHLKEEASGELHAEPTVIEKEIKIPHEFHTSIKGVFSSEPRHQLVEVIGQLEETLPERMKEELSALTRQGQGEPGSVSVDVKKVQSAAGGSVTLMAEVNLSQTVDADQLDLEELSRDEAGEIERAVESVVRESLAKRSSPVSRSPDREDEEEVPAGGILFKRWATRELYSPSGERDDAGQVSPSSDQRVTQGPVSATVEVTSPTGFVQSHVLEDVSQSVRHVKLGPTEMWRTEQVTYGGPTAQVVEMDLSDTRAIRSWTRDTGSEVEAHSVSHHGGWRIAHSRDERVASTGSGASPGDAHQAPGEKGTEQAGFDKTVQLQRMVDQRSVASDEKKVALLYLDNEEEEEEEGEGWF</sequence>
<evidence type="ECO:0000256" key="4">
    <source>
        <dbReference type="SAM" id="Coils"/>
    </source>
</evidence>
<evidence type="ECO:0000256" key="2">
    <source>
        <dbReference type="ARBA" id="ARBA00023054"/>
    </source>
</evidence>
<feature type="domain" description="IF rod" evidence="6">
    <location>
        <begin position="11"/>
        <end position="322"/>
    </location>
</feature>
<dbReference type="GO" id="GO:0031443">
    <property type="term" value="P:fast-twitch skeletal muscle fiber contraction"/>
    <property type="evidence" value="ECO:0007669"/>
    <property type="project" value="TreeGrafter"/>
</dbReference>
<feature type="coiled-coil region" evidence="4">
    <location>
        <begin position="192"/>
        <end position="293"/>
    </location>
</feature>
<evidence type="ECO:0000256" key="3">
    <source>
        <dbReference type="RuleBase" id="RU000685"/>
    </source>
</evidence>
<evidence type="ECO:0000313" key="8">
    <source>
        <dbReference type="RefSeq" id="XP_021023023.1"/>
    </source>
</evidence>
<feature type="compositionally biased region" description="Polar residues" evidence="5">
    <location>
        <begin position="1084"/>
        <end position="1097"/>
    </location>
</feature>
<accession>A0A6P5PVX2</accession>
<dbReference type="GO" id="GO:0005882">
    <property type="term" value="C:intermediate filament"/>
    <property type="evidence" value="ECO:0007669"/>
    <property type="project" value="UniProtKB-KW"/>
</dbReference>
<proteinExistence type="inferred from homology"/>
<organism evidence="7 8">
    <name type="scientific">Mus caroli</name>
    <name type="common">Ryukyu mouse</name>
    <name type="synonym">Ricefield mouse</name>
    <dbReference type="NCBI Taxonomy" id="10089"/>
    <lineage>
        <taxon>Eukaryota</taxon>
        <taxon>Metazoa</taxon>
        <taxon>Chordata</taxon>
        <taxon>Craniata</taxon>
        <taxon>Vertebrata</taxon>
        <taxon>Euteleostomi</taxon>
        <taxon>Mammalia</taxon>
        <taxon>Eutheria</taxon>
        <taxon>Euarchontoglires</taxon>
        <taxon>Glires</taxon>
        <taxon>Rodentia</taxon>
        <taxon>Myomorpha</taxon>
        <taxon>Muroidea</taxon>
        <taxon>Muridae</taxon>
        <taxon>Murinae</taxon>
        <taxon>Mus</taxon>
        <taxon>Mus</taxon>
    </lineage>
</organism>
<dbReference type="Gene3D" id="1.20.5.170">
    <property type="match status" value="1"/>
</dbReference>
<dbReference type="GO" id="GO:0045104">
    <property type="term" value="P:intermediate filament cytoskeleton organization"/>
    <property type="evidence" value="ECO:0007669"/>
    <property type="project" value="InterPro"/>
</dbReference>
<name>A0A6P5PVX2_MUSCR</name>
<feature type="region of interest" description="Disordered" evidence="5">
    <location>
        <begin position="1031"/>
        <end position="1058"/>
    </location>
</feature>
<feature type="region of interest" description="Disordered" evidence="5">
    <location>
        <begin position="1073"/>
        <end position="1097"/>
    </location>
</feature>
<reference evidence="8" key="1">
    <citation type="submission" date="2025-08" db="UniProtKB">
        <authorList>
            <consortium name="RefSeq"/>
        </authorList>
    </citation>
    <scope>IDENTIFICATION</scope>
</reference>
<feature type="coiled-coil region" evidence="4">
    <location>
        <begin position="15"/>
        <end position="49"/>
    </location>
</feature>
<feature type="coiled-coil region" evidence="4">
    <location>
        <begin position="78"/>
        <end position="150"/>
    </location>
</feature>
<gene>
    <name evidence="8" type="primary">Synm</name>
</gene>
<feature type="compositionally biased region" description="Polar residues" evidence="5">
    <location>
        <begin position="619"/>
        <end position="635"/>
    </location>
</feature>
<dbReference type="InterPro" id="IPR018039">
    <property type="entry name" value="IF_conserved"/>
</dbReference>
<keyword evidence="2 4" id="KW-0175">Coiled coil</keyword>
<feature type="region of interest" description="Disordered" evidence="5">
    <location>
        <begin position="1188"/>
        <end position="1216"/>
    </location>
</feature>
<dbReference type="RefSeq" id="XP_021023023.1">
    <property type="nucleotide sequence ID" value="XM_021167364.2"/>
</dbReference>
<dbReference type="Pfam" id="PF00038">
    <property type="entry name" value="Filament"/>
    <property type="match status" value="1"/>
</dbReference>
<keyword evidence="1 3" id="KW-0403">Intermediate filament</keyword>
<dbReference type="GO" id="GO:0005200">
    <property type="term" value="F:structural constituent of cytoskeleton"/>
    <property type="evidence" value="ECO:0007669"/>
    <property type="project" value="InterPro"/>
</dbReference>
<evidence type="ECO:0000256" key="1">
    <source>
        <dbReference type="ARBA" id="ARBA00022754"/>
    </source>
</evidence>
<dbReference type="InterPro" id="IPR030634">
    <property type="entry name" value="SYNM"/>
</dbReference>
<dbReference type="GO" id="GO:0019215">
    <property type="term" value="F:intermediate filament binding"/>
    <property type="evidence" value="ECO:0007669"/>
    <property type="project" value="TreeGrafter"/>
</dbReference>
<keyword evidence="7" id="KW-1185">Reference proteome</keyword>
<comment type="similarity">
    <text evidence="3">Belongs to the intermediate filament family.</text>
</comment>
<dbReference type="SMART" id="SM01391">
    <property type="entry name" value="Filament"/>
    <property type="match status" value="1"/>
</dbReference>
<dbReference type="PANTHER" id="PTHR47136:SF1">
    <property type="entry name" value="SYNEMIN"/>
    <property type="match status" value="1"/>
</dbReference>
<dbReference type="GO" id="GO:0017166">
    <property type="term" value="F:vinculin binding"/>
    <property type="evidence" value="ECO:0007669"/>
    <property type="project" value="TreeGrafter"/>
</dbReference>
<evidence type="ECO:0000256" key="5">
    <source>
        <dbReference type="SAM" id="MobiDB-lite"/>
    </source>
</evidence>
<dbReference type="PROSITE" id="PS51842">
    <property type="entry name" value="IF_ROD_2"/>
    <property type="match status" value="1"/>
</dbReference>
<dbReference type="GO" id="GO:0060053">
    <property type="term" value="C:neurofilament cytoskeleton"/>
    <property type="evidence" value="ECO:0007669"/>
    <property type="project" value="TreeGrafter"/>
</dbReference>
<dbReference type="Gene3D" id="1.20.5.1160">
    <property type="entry name" value="Vasodilator-stimulated phosphoprotein"/>
    <property type="match status" value="1"/>
</dbReference>
<dbReference type="GO" id="GO:0008307">
    <property type="term" value="F:structural constituent of muscle"/>
    <property type="evidence" value="ECO:0007669"/>
    <property type="project" value="InterPro"/>
</dbReference>
<feature type="region of interest" description="Disordered" evidence="5">
    <location>
        <begin position="585"/>
        <end position="635"/>
    </location>
</feature>
<feature type="region of interest" description="Disordered" evidence="5">
    <location>
        <begin position="547"/>
        <end position="572"/>
    </location>
</feature>
<dbReference type="PANTHER" id="PTHR47136">
    <property type="entry name" value="SYNEMIN"/>
    <property type="match status" value="1"/>
</dbReference>
<dbReference type="Proteomes" id="UP000515126">
    <property type="component" value="Chromosome 7"/>
</dbReference>
<evidence type="ECO:0000259" key="6">
    <source>
        <dbReference type="PROSITE" id="PS51842"/>
    </source>
</evidence>
<dbReference type="SUPFAM" id="SSF64593">
    <property type="entry name" value="Intermediate filament protein, coiled coil region"/>
    <property type="match status" value="2"/>
</dbReference>
<evidence type="ECO:0000313" key="7">
    <source>
        <dbReference type="Proteomes" id="UP000515126"/>
    </source>
</evidence>
<feature type="compositionally biased region" description="Basic and acidic residues" evidence="5">
    <location>
        <begin position="599"/>
        <end position="618"/>
    </location>
</feature>
<protein>
    <submittedName>
        <fullName evidence="8">Synemin isoform X2</fullName>
    </submittedName>
</protein>
<dbReference type="AlphaFoldDB" id="A0A6P5PVX2"/>
<dbReference type="PROSITE" id="PS00226">
    <property type="entry name" value="IF_ROD_1"/>
    <property type="match status" value="1"/>
</dbReference>
<dbReference type="GeneID" id="110298239"/>
<dbReference type="GO" id="GO:0043034">
    <property type="term" value="C:costamere"/>
    <property type="evidence" value="ECO:0007669"/>
    <property type="project" value="TreeGrafter"/>
</dbReference>
<dbReference type="CTD" id="23336"/>
<dbReference type="InterPro" id="IPR039008">
    <property type="entry name" value="IF_rod_dom"/>
</dbReference>
<dbReference type="GO" id="GO:0042383">
    <property type="term" value="C:sarcolemma"/>
    <property type="evidence" value="ECO:0007669"/>
    <property type="project" value="TreeGrafter"/>
</dbReference>